<comment type="caution">
    <text evidence="4">The sequence shown here is derived from an EMBL/GenBank/DDBJ whole genome shotgun (WGS) entry which is preliminary data.</text>
</comment>
<dbReference type="InterPro" id="IPR001670">
    <property type="entry name" value="ADH_Fe/GldA"/>
</dbReference>
<dbReference type="AlphaFoldDB" id="A0AB38A1H7"/>
<evidence type="ECO:0000313" key="5">
    <source>
        <dbReference type="Proteomes" id="UP000199042"/>
    </source>
</evidence>
<dbReference type="GO" id="GO:0046872">
    <property type="term" value="F:metal ion binding"/>
    <property type="evidence" value="ECO:0007669"/>
    <property type="project" value="InterPro"/>
</dbReference>
<evidence type="ECO:0000259" key="3">
    <source>
        <dbReference type="Pfam" id="PF25137"/>
    </source>
</evidence>
<dbReference type="Gene3D" id="1.20.1090.10">
    <property type="entry name" value="Dehydroquinate synthase-like - alpha domain"/>
    <property type="match status" value="1"/>
</dbReference>
<dbReference type="SUPFAM" id="SSF56796">
    <property type="entry name" value="Dehydroquinate synthase-like"/>
    <property type="match status" value="1"/>
</dbReference>
<dbReference type="Gene3D" id="3.40.50.1970">
    <property type="match status" value="1"/>
</dbReference>
<feature type="domain" description="Alcohol dehydrogenase iron-type/glycerol dehydrogenase GldA" evidence="2">
    <location>
        <begin position="9"/>
        <end position="176"/>
    </location>
</feature>
<proteinExistence type="predicted"/>
<dbReference type="PANTHER" id="PTHR11496:SF83">
    <property type="entry name" value="HYDROXYACID-OXOACID TRANSHYDROGENASE, MITOCHONDRIAL"/>
    <property type="match status" value="1"/>
</dbReference>
<protein>
    <submittedName>
        <fullName evidence="4">Alcohol dehydrogenase, class IV</fullName>
    </submittedName>
</protein>
<keyword evidence="1" id="KW-0560">Oxidoreductase</keyword>
<dbReference type="Pfam" id="PF25137">
    <property type="entry name" value="ADH_Fe_C"/>
    <property type="match status" value="1"/>
</dbReference>
<organism evidence="4 5">
    <name type="scientific">Trichococcus collinsii</name>
    <dbReference type="NCBI Taxonomy" id="157076"/>
    <lineage>
        <taxon>Bacteria</taxon>
        <taxon>Bacillati</taxon>
        <taxon>Bacillota</taxon>
        <taxon>Bacilli</taxon>
        <taxon>Lactobacillales</taxon>
        <taxon>Carnobacteriaceae</taxon>
        <taxon>Trichococcus</taxon>
    </lineage>
</organism>
<feature type="domain" description="Fe-containing alcohol dehydrogenase-like C-terminal" evidence="3">
    <location>
        <begin position="189"/>
        <end position="382"/>
    </location>
</feature>
<gene>
    <name evidence="4" type="ORF">SAMN04488525_10497</name>
</gene>
<dbReference type="InterPro" id="IPR039697">
    <property type="entry name" value="Alcohol_dehydrogenase_Fe"/>
</dbReference>
<evidence type="ECO:0000259" key="2">
    <source>
        <dbReference type="Pfam" id="PF00465"/>
    </source>
</evidence>
<dbReference type="PANTHER" id="PTHR11496">
    <property type="entry name" value="ALCOHOL DEHYDROGENASE"/>
    <property type="match status" value="1"/>
</dbReference>
<sequence length="394" mass="41998">MAINQLKVPGKVFSGNDSYLKMKDIIESEEVKNVLLITDKGIEGAGIIQPVLELLREAGVNSEIFYHVQAEPTHNDVTQLVSEIGDTPADYIVAVGGGSVLDVAKLVSVLKGATYSIGNLLETPGIAKKQVKSLLIPTTCGTGSEATCNAIVGVPEKGIKIGIVNDALIPDAAILDAVFVKNLPQKHLAAAAVDALCHCVECYTSNKANAFSDMFAAEGAKLIFHNIREAYANPANLEARSQLLIGSFYGGVAITSSGTTAVHALSYPLGGEFHIPHGVANAILFEKVMRVNKPDITNELAALCDTVYPEKATLSINEKAEVMIEDIADIVQKLDIPTDLAGFGVELKDLDFLVEAGSGVRRLLDNNKRALTKEEITEIYLSVLNDQTGGEKNE</sequence>
<dbReference type="EMBL" id="FNQH01000004">
    <property type="protein sequence ID" value="SEA65626.1"/>
    <property type="molecule type" value="Genomic_DNA"/>
</dbReference>
<dbReference type="CDD" id="cd08551">
    <property type="entry name" value="Fe-ADH"/>
    <property type="match status" value="1"/>
</dbReference>
<dbReference type="Proteomes" id="UP000199042">
    <property type="component" value="Unassembled WGS sequence"/>
</dbReference>
<dbReference type="FunFam" id="3.40.50.1970:FF:000003">
    <property type="entry name" value="Alcohol dehydrogenase, iron-containing"/>
    <property type="match status" value="1"/>
</dbReference>
<dbReference type="Pfam" id="PF00465">
    <property type="entry name" value="Fe-ADH"/>
    <property type="match status" value="1"/>
</dbReference>
<name>A0AB38A1H7_9LACT</name>
<evidence type="ECO:0000256" key="1">
    <source>
        <dbReference type="ARBA" id="ARBA00023002"/>
    </source>
</evidence>
<dbReference type="GO" id="GO:0004022">
    <property type="term" value="F:alcohol dehydrogenase (NAD+) activity"/>
    <property type="evidence" value="ECO:0007669"/>
    <property type="project" value="UniProtKB-ARBA"/>
</dbReference>
<evidence type="ECO:0000313" key="4">
    <source>
        <dbReference type="EMBL" id="SEA65626.1"/>
    </source>
</evidence>
<accession>A0AB38A1H7</accession>
<keyword evidence="5" id="KW-1185">Reference proteome</keyword>
<dbReference type="InterPro" id="IPR056798">
    <property type="entry name" value="ADH_Fe_C"/>
</dbReference>
<reference evidence="4 5" key="1">
    <citation type="submission" date="2016-10" db="EMBL/GenBank/DDBJ databases">
        <authorList>
            <person name="Varghese N."/>
            <person name="Submissions S."/>
        </authorList>
    </citation>
    <scope>NUCLEOTIDE SEQUENCE [LARGE SCALE GENOMIC DNA]</scope>
    <source>
        <strain evidence="4 5">DSM 14526</strain>
    </source>
</reference>
<dbReference type="RefSeq" id="WP_086986143.1">
    <property type="nucleotide sequence ID" value="NZ_FJNA01000002.1"/>
</dbReference>